<sequence length="64" mass="7200">MSFGLGVVPRTVSAIVIARVRFPDRPRTDVRIVLAPDEESARYERCTSVSSLTANRRAVRRDRA</sequence>
<gene>
    <name evidence="1" type="ORF">CP557_09705</name>
</gene>
<organism evidence="1 2">
    <name type="scientific">Natrinema ejinorense</name>
    <dbReference type="NCBI Taxonomy" id="373386"/>
    <lineage>
        <taxon>Archaea</taxon>
        <taxon>Methanobacteriati</taxon>
        <taxon>Methanobacteriota</taxon>
        <taxon>Stenosarchaea group</taxon>
        <taxon>Halobacteria</taxon>
        <taxon>Halobacteriales</taxon>
        <taxon>Natrialbaceae</taxon>
        <taxon>Natrinema</taxon>
    </lineage>
</organism>
<proteinExistence type="predicted"/>
<evidence type="ECO:0000313" key="1">
    <source>
        <dbReference type="EMBL" id="PCR90763.1"/>
    </source>
</evidence>
<keyword evidence="2" id="KW-1185">Reference proteome</keyword>
<comment type="caution">
    <text evidence="1">The sequence shown here is derived from an EMBL/GenBank/DDBJ whole genome shotgun (WGS) entry which is preliminary data.</text>
</comment>
<reference evidence="1 2" key="1">
    <citation type="submission" date="2017-09" db="EMBL/GenBank/DDBJ databases">
        <title>Genome sequences of Natrinema ejinorence JCM 13890T.</title>
        <authorList>
            <person name="Roh S.W."/>
            <person name="Kim Y.B."/>
            <person name="Kim J.Y."/>
        </authorList>
    </citation>
    <scope>NUCLEOTIDE SEQUENCE [LARGE SCALE GENOMIC DNA]</scope>
    <source>
        <strain evidence="1 2">JCM 13890</strain>
    </source>
</reference>
<protein>
    <submittedName>
        <fullName evidence="1">Uncharacterized protein</fullName>
    </submittedName>
</protein>
<dbReference type="EMBL" id="NXNI01000001">
    <property type="protein sequence ID" value="PCR90763.1"/>
    <property type="molecule type" value="Genomic_DNA"/>
</dbReference>
<dbReference type="Proteomes" id="UP000219689">
    <property type="component" value="Unassembled WGS sequence"/>
</dbReference>
<dbReference type="AlphaFoldDB" id="A0A2A5QVF2"/>
<evidence type="ECO:0000313" key="2">
    <source>
        <dbReference type="Proteomes" id="UP000219689"/>
    </source>
</evidence>
<accession>A0A2A5QVF2</accession>
<name>A0A2A5QVF2_9EURY</name>